<proteinExistence type="predicted"/>
<dbReference type="AlphaFoldDB" id="A0A1A9ADA7"/>
<protein>
    <submittedName>
        <fullName evidence="4">Acetyltransferase (GNAT) domain-containing protein</fullName>
    </submittedName>
</protein>
<reference evidence="4 5" key="1">
    <citation type="submission" date="2016-06" db="EMBL/GenBank/DDBJ databases">
        <authorList>
            <person name="Kjaerup R.B."/>
            <person name="Dalgaard T.S."/>
            <person name="Juul-Madsen H.R."/>
        </authorList>
    </citation>
    <scope>NUCLEOTIDE SEQUENCE [LARGE SCALE GENOMIC DNA]</scope>
    <source>
        <strain evidence="4 5">DSM 45248</strain>
    </source>
</reference>
<dbReference type="Gene3D" id="3.40.630.30">
    <property type="match status" value="1"/>
</dbReference>
<name>A0A1A9ADA7_9ACTN</name>
<dbReference type="PATRIC" id="fig|299146.4.peg.5353"/>
<dbReference type="InterPro" id="IPR000182">
    <property type="entry name" value="GNAT_dom"/>
</dbReference>
<keyword evidence="2" id="KW-0012">Acyltransferase</keyword>
<dbReference type="PROSITE" id="PS51186">
    <property type="entry name" value="GNAT"/>
    <property type="match status" value="2"/>
</dbReference>
<feature type="domain" description="N-acetyltransferase" evidence="3">
    <location>
        <begin position="9"/>
        <end position="147"/>
    </location>
</feature>
<accession>A0A1A9ADA7</accession>
<evidence type="ECO:0000259" key="3">
    <source>
        <dbReference type="PROSITE" id="PS51186"/>
    </source>
</evidence>
<dbReference type="SUPFAM" id="SSF55729">
    <property type="entry name" value="Acyl-CoA N-acyltransferases (Nat)"/>
    <property type="match status" value="1"/>
</dbReference>
<dbReference type="CDD" id="cd04301">
    <property type="entry name" value="NAT_SF"/>
    <property type="match status" value="2"/>
</dbReference>
<feature type="domain" description="N-acetyltransferase" evidence="3">
    <location>
        <begin position="151"/>
        <end position="295"/>
    </location>
</feature>
<dbReference type="OrthoDB" id="9799092at2"/>
<dbReference type="GO" id="GO:0016747">
    <property type="term" value="F:acyltransferase activity, transferring groups other than amino-acyl groups"/>
    <property type="evidence" value="ECO:0007669"/>
    <property type="project" value="InterPro"/>
</dbReference>
<dbReference type="PANTHER" id="PTHR43420:SF12">
    <property type="entry name" value="N-ACETYLTRANSFERASE DOMAIN-CONTAINING PROTEIN"/>
    <property type="match status" value="1"/>
</dbReference>
<dbReference type="Proteomes" id="UP000198765">
    <property type="component" value="Chromosome I"/>
</dbReference>
<evidence type="ECO:0000313" key="5">
    <source>
        <dbReference type="Proteomes" id="UP000198765"/>
    </source>
</evidence>
<gene>
    <name evidence="4" type="ORF">GA0070621_5189</name>
</gene>
<evidence type="ECO:0000256" key="1">
    <source>
        <dbReference type="ARBA" id="ARBA00022679"/>
    </source>
</evidence>
<dbReference type="RefSeq" id="WP_091200542.1">
    <property type="nucleotide sequence ID" value="NZ_LT594324.1"/>
</dbReference>
<sequence>MAELGGDALTWKEFGEEHLAALTELAEACLAADGGLPLFARTPLLRARLLQARTLGVWHDGGLVAAAGVGTAREPATSTGLVHPAWRGRGLGSRLLSWADEQAGAADLLLTTESWSAGAEALFTARGFERTFTEWVLRHDLDALPDVTRPDDLRTEPVTLASELFETYRASFADRPGFVEPTAEEWLGDLREDDDYRPDLSLLARGPDGTPVGFLNILDNWIDQVGVVPEWRGRRVGAYLVASALRALAEDGTREAWLCVNDNNPAAALYRRLGFRDAGRRARYLCRRPAADQPR</sequence>
<evidence type="ECO:0000313" key="4">
    <source>
        <dbReference type="EMBL" id="SBT54117.1"/>
    </source>
</evidence>
<dbReference type="Pfam" id="PF13508">
    <property type="entry name" value="Acetyltransf_7"/>
    <property type="match status" value="1"/>
</dbReference>
<organism evidence="4 5">
    <name type="scientific">Micromonospora narathiwatensis</name>
    <dbReference type="NCBI Taxonomy" id="299146"/>
    <lineage>
        <taxon>Bacteria</taxon>
        <taxon>Bacillati</taxon>
        <taxon>Actinomycetota</taxon>
        <taxon>Actinomycetes</taxon>
        <taxon>Micromonosporales</taxon>
        <taxon>Micromonosporaceae</taxon>
        <taxon>Micromonospora</taxon>
    </lineage>
</organism>
<dbReference type="PANTHER" id="PTHR43420">
    <property type="entry name" value="ACETYLTRANSFERASE"/>
    <property type="match status" value="1"/>
</dbReference>
<dbReference type="InterPro" id="IPR016181">
    <property type="entry name" value="Acyl_CoA_acyltransferase"/>
</dbReference>
<keyword evidence="5" id="KW-1185">Reference proteome</keyword>
<dbReference type="Pfam" id="PF00583">
    <property type="entry name" value="Acetyltransf_1"/>
    <property type="match status" value="1"/>
</dbReference>
<keyword evidence="1 4" id="KW-0808">Transferase</keyword>
<dbReference type="InterPro" id="IPR050680">
    <property type="entry name" value="YpeA/RimI_acetyltransf"/>
</dbReference>
<evidence type="ECO:0000256" key="2">
    <source>
        <dbReference type="ARBA" id="ARBA00023315"/>
    </source>
</evidence>
<dbReference type="EMBL" id="LT594324">
    <property type="protein sequence ID" value="SBT54117.1"/>
    <property type="molecule type" value="Genomic_DNA"/>
</dbReference>